<dbReference type="VEuPathDB" id="FungiDB:SPPG_06559"/>
<dbReference type="RefSeq" id="XP_016606195.1">
    <property type="nucleotide sequence ID" value="XM_016754760.1"/>
</dbReference>
<protein>
    <recommendedName>
        <fullName evidence="1">Ribosome maturation protein SDO1/SBDS N-terminal domain-containing protein</fullName>
    </recommendedName>
</protein>
<name>A0A0L0H9E4_SPIPD</name>
<dbReference type="Gene3D" id="3.30.1250.10">
    <property type="entry name" value="Ribosome maturation protein SBDS, N-terminal domain"/>
    <property type="match status" value="1"/>
</dbReference>
<dbReference type="InterPro" id="IPR019783">
    <property type="entry name" value="SDO1/SBDS_N"/>
</dbReference>
<dbReference type="SUPFAM" id="SSF89895">
    <property type="entry name" value="FYSH domain"/>
    <property type="match status" value="1"/>
</dbReference>
<keyword evidence="3" id="KW-1185">Reference proteome</keyword>
<dbReference type="InterPro" id="IPR036786">
    <property type="entry name" value="Ribosome_mat_SBDS_N_sf"/>
</dbReference>
<dbReference type="AlphaFoldDB" id="A0A0L0H9E4"/>
<evidence type="ECO:0000313" key="3">
    <source>
        <dbReference type="Proteomes" id="UP000053201"/>
    </source>
</evidence>
<dbReference type="GeneID" id="27689852"/>
<dbReference type="Pfam" id="PF01172">
    <property type="entry name" value="SBDS_N"/>
    <property type="match status" value="1"/>
</dbReference>
<accession>A0A0L0H9E4</accession>
<reference evidence="2 3" key="1">
    <citation type="submission" date="2009-08" db="EMBL/GenBank/DDBJ databases">
        <title>The Genome Sequence of Spizellomyces punctatus strain DAOM BR117.</title>
        <authorList>
            <consortium name="The Broad Institute Genome Sequencing Platform"/>
            <person name="Russ C."/>
            <person name="Cuomo C."/>
            <person name="Shea T."/>
            <person name="Young S.K."/>
            <person name="Zeng Q."/>
            <person name="Koehrsen M."/>
            <person name="Haas B."/>
            <person name="Borodovsky M."/>
            <person name="Guigo R."/>
            <person name="Alvarado L."/>
            <person name="Berlin A."/>
            <person name="Bochicchio J."/>
            <person name="Borenstein D."/>
            <person name="Chapman S."/>
            <person name="Chen Z."/>
            <person name="Engels R."/>
            <person name="Freedman E."/>
            <person name="Gellesch M."/>
            <person name="Goldberg J."/>
            <person name="Griggs A."/>
            <person name="Gujja S."/>
            <person name="Heiman D."/>
            <person name="Hepburn T."/>
            <person name="Howarth C."/>
            <person name="Jen D."/>
            <person name="Larson L."/>
            <person name="Lewis B."/>
            <person name="Mehta T."/>
            <person name="Park D."/>
            <person name="Pearson M."/>
            <person name="Roberts A."/>
            <person name="Saif S."/>
            <person name="Shenoy N."/>
            <person name="Sisk P."/>
            <person name="Stolte C."/>
            <person name="Sykes S."/>
            <person name="Thomson T."/>
            <person name="Walk T."/>
            <person name="White J."/>
            <person name="Yandava C."/>
            <person name="Burger G."/>
            <person name="Gray M.W."/>
            <person name="Holland P.W.H."/>
            <person name="King N."/>
            <person name="Lang F.B.F."/>
            <person name="Roger A.J."/>
            <person name="Ruiz-Trillo I."/>
            <person name="Lander E."/>
            <person name="Nusbaum C."/>
        </authorList>
    </citation>
    <scope>NUCLEOTIDE SEQUENCE [LARGE SCALE GENOMIC DNA]</scope>
    <source>
        <strain evidence="2 3">DAOM BR117</strain>
    </source>
</reference>
<feature type="domain" description="Ribosome maturation protein SDO1/SBDS N-terminal" evidence="1">
    <location>
        <begin position="29"/>
        <end position="101"/>
    </location>
</feature>
<dbReference type="InParanoid" id="A0A0L0H9E4"/>
<evidence type="ECO:0000259" key="1">
    <source>
        <dbReference type="Pfam" id="PF01172"/>
    </source>
</evidence>
<dbReference type="OMA" id="PEHGKQG"/>
<organism evidence="2 3">
    <name type="scientific">Spizellomyces punctatus (strain DAOM BR117)</name>
    <dbReference type="NCBI Taxonomy" id="645134"/>
    <lineage>
        <taxon>Eukaryota</taxon>
        <taxon>Fungi</taxon>
        <taxon>Fungi incertae sedis</taxon>
        <taxon>Chytridiomycota</taxon>
        <taxon>Chytridiomycota incertae sedis</taxon>
        <taxon>Chytridiomycetes</taxon>
        <taxon>Spizellomycetales</taxon>
        <taxon>Spizellomycetaceae</taxon>
        <taxon>Spizellomyces</taxon>
    </lineage>
</organism>
<dbReference type="OrthoDB" id="2567806at2759"/>
<evidence type="ECO:0000313" key="2">
    <source>
        <dbReference type="EMBL" id="KNC98155.1"/>
    </source>
</evidence>
<sequence length="151" mass="17284">MKPRGNESSNLLHRVIWTDKDPNHRPALEFFVFVEPGMVEKWRNDKSVPLVDVLTRWQIWEVPNGGHTGRAMTPSRQTLINVFGTTNETEIIQCILSEGKILLPHAAHHTEKLSLGRNRGAPINETRGEYSGRCANKHFNQWVGWRASVHQ</sequence>
<dbReference type="Proteomes" id="UP000053201">
    <property type="component" value="Unassembled WGS sequence"/>
</dbReference>
<dbReference type="EMBL" id="KQ257461">
    <property type="protein sequence ID" value="KNC98155.1"/>
    <property type="molecule type" value="Genomic_DNA"/>
</dbReference>
<gene>
    <name evidence="2" type="ORF">SPPG_06559</name>
</gene>
<proteinExistence type="predicted"/>